<reference evidence="2" key="1">
    <citation type="submission" date="2019-02" db="EMBL/GenBank/DDBJ databases">
        <title>Isolation and identification of novel species under the genus Muribaculum.</title>
        <authorList>
            <person name="Miyake S."/>
            <person name="Ding Y."/>
            <person name="Low A."/>
            <person name="Soh M."/>
            <person name="Seedorf H."/>
        </authorList>
    </citation>
    <scope>NUCLEOTIDE SEQUENCE [LARGE SCALE GENOMIC DNA]</scope>
    <source>
        <strain evidence="2">H5</strain>
    </source>
</reference>
<dbReference type="KEGG" id="ddb:E7747_02160"/>
<keyword evidence="2" id="KW-1185">Reference proteome</keyword>
<accession>A0A4P7W048</accession>
<dbReference type="Gene3D" id="2.40.160.170">
    <property type="match status" value="1"/>
</dbReference>
<dbReference type="AlphaFoldDB" id="A0A4P7W048"/>
<evidence type="ECO:0000313" key="2">
    <source>
        <dbReference type="Proteomes" id="UP000297149"/>
    </source>
</evidence>
<dbReference type="Proteomes" id="UP000297149">
    <property type="component" value="Chromosome"/>
</dbReference>
<dbReference type="EMBL" id="CP039396">
    <property type="protein sequence ID" value="QCD41216.1"/>
    <property type="molecule type" value="Genomic_DNA"/>
</dbReference>
<dbReference type="RefSeq" id="WP_136413853.1">
    <property type="nucleotide sequence ID" value="NZ_CP039396.1"/>
</dbReference>
<protein>
    <submittedName>
        <fullName evidence="1">Uncharacterized protein</fullName>
    </submittedName>
</protein>
<sequence>MSFGAKERNVFRHLDIGVSVGSTGLGLDLSTHVTDYLRVRAGVDFTPHIAFPMSFSLQSYSDGGGVTANNFEKLQNYMHRLTGIEVDDRVELDGKPTMTNFKMLFDIYPWKTKGWRATVGFYAGSRKVAKALNTMGEMPSLVAVNIYNNFYDFIMSDDAIDKPIFGDTYLDPFLVDDLRADLETEGHMGIHVGDFKDGKPYMMQPDTDGMVKVSAFVNAFKPYVGLGYTGDLGKSKRFTLDVDCGMMIWGGSPSLVTHDGTNLTKDVVNIKGKPGDYVDLMTTFKVYPVVSVRFAYKLF</sequence>
<evidence type="ECO:0000313" key="1">
    <source>
        <dbReference type="EMBL" id="QCD41216.1"/>
    </source>
</evidence>
<name>A0A4P7W048_9BACT</name>
<organism evidence="1 2">
    <name type="scientific">Duncaniella dubosii</name>
    <dbReference type="NCBI Taxonomy" id="2518971"/>
    <lineage>
        <taxon>Bacteria</taxon>
        <taxon>Pseudomonadati</taxon>
        <taxon>Bacteroidota</taxon>
        <taxon>Bacteroidia</taxon>
        <taxon>Bacteroidales</taxon>
        <taxon>Muribaculaceae</taxon>
        <taxon>Duncaniella</taxon>
    </lineage>
</organism>
<gene>
    <name evidence="1" type="ORF">E7747_02160</name>
</gene>
<proteinExistence type="predicted"/>